<accession>A0A9Q4H4R4</accession>
<organism evidence="1 4">
    <name type="scientific">Aerococcus mictus</name>
    <dbReference type="NCBI Taxonomy" id="2976810"/>
    <lineage>
        <taxon>Bacteria</taxon>
        <taxon>Bacillati</taxon>
        <taxon>Bacillota</taxon>
        <taxon>Bacilli</taxon>
        <taxon>Lactobacillales</taxon>
        <taxon>Aerococcaceae</taxon>
        <taxon>Aerococcus</taxon>
    </lineage>
</organism>
<evidence type="ECO:0000313" key="2">
    <source>
        <dbReference type="EMBL" id="WWC55055.1"/>
    </source>
</evidence>
<dbReference type="Proteomes" id="UP001069047">
    <property type="component" value="Unassembled WGS sequence"/>
</dbReference>
<evidence type="ECO:0000313" key="4">
    <source>
        <dbReference type="Proteomes" id="UP001069047"/>
    </source>
</evidence>
<dbReference type="EMBL" id="CP145132">
    <property type="protein sequence ID" value="WWC55055.1"/>
    <property type="molecule type" value="Genomic_DNA"/>
</dbReference>
<dbReference type="AlphaFoldDB" id="A0A1E9PPJ7"/>
<dbReference type="EMBL" id="JAOTMY010000001">
    <property type="protein sequence ID" value="MCY3086791.1"/>
    <property type="molecule type" value="Genomic_DNA"/>
</dbReference>
<sequence length="108" mass="12784">MNYLLTIEKQYGRKDTIISDGNLDQIKTDLINYFIETFEDDTEPPFYIKEDVLDARPKDLLAIMDWLEWSLVTGSLHLYTYTYKEPNPSCPIFTFYNNKKELKLSETV</sequence>
<evidence type="ECO:0000313" key="1">
    <source>
        <dbReference type="EMBL" id="MCY3086791.1"/>
    </source>
</evidence>
<proteinExistence type="predicted"/>
<reference evidence="2" key="3">
    <citation type="submission" date="2024-02" db="EMBL/GenBank/DDBJ databases">
        <authorList>
            <person name="Choi B."/>
        </authorList>
    </citation>
    <scope>NUCLEOTIDE SEQUENCE</scope>
    <source>
        <strain evidence="2">UMB1016</strain>
    </source>
</reference>
<gene>
    <name evidence="2" type="ORF">DBT44_0001775</name>
    <name evidence="1" type="ORF">ODY61_01525</name>
</gene>
<dbReference type="Proteomes" id="UP000250354">
    <property type="component" value="Chromosome"/>
</dbReference>
<accession>A0A1E9PPJ7</accession>
<reference evidence="2 3" key="1">
    <citation type="journal article" date="2020" name="J. Bacteriol.">
        <title>Aerococcus urinae Isolated from Women with Lower Urinary Tract Symptoms: In Vitro Aggregation and Genome Analysis.</title>
        <authorList>
            <person name="Hilt E.E."/>
            <person name="Putonti C."/>
            <person name="Thomas-White K."/>
            <person name="Lewis A.L."/>
            <person name="Visick K.L."/>
            <person name="Gilbert N.M."/>
            <person name="Wolfe A.J."/>
        </authorList>
    </citation>
    <scope>NUCLEOTIDE SEQUENCE [LARGE SCALE GENOMIC DNA]</scope>
    <source>
        <strain evidence="2 3">UMB1016</strain>
    </source>
</reference>
<dbReference type="RefSeq" id="WP_070558686.1">
    <property type="nucleotide sequence ID" value="NZ_CAJHLJ010000013.1"/>
</dbReference>
<keyword evidence="3" id="KW-1185">Reference proteome</keyword>
<protein>
    <submittedName>
        <fullName evidence="1">Uncharacterized protein</fullName>
    </submittedName>
</protein>
<evidence type="ECO:0000313" key="3">
    <source>
        <dbReference type="Proteomes" id="UP000250354"/>
    </source>
</evidence>
<reference evidence="1" key="2">
    <citation type="submission" date="2022-09" db="EMBL/GenBank/DDBJ databases">
        <title>Aerococcus urinae taxonomy study.</title>
        <authorList>
            <person name="Christensen J."/>
            <person name="Senneby E."/>
        </authorList>
    </citation>
    <scope>NUCLEOTIDE SEQUENCE</scope>
    <source>
        <strain evidence="1">LUND-41-B12</strain>
    </source>
</reference>
<name>A0A1E9PPJ7_9LACT</name>